<dbReference type="AlphaFoldDB" id="A0A8S2XF91"/>
<dbReference type="GO" id="GO:0052851">
    <property type="term" value="F:ferric-chelate reductase (NADPH) activity"/>
    <property type="evidence" value="ECO:0007669"/>
    <property type="project" value="TreeGrafter"/>
</dbReference>
<dbReference type="Proteomes" id="UP000682733">
    <property type="component" value="Unassembled WGS sequence"/>
</dbReference>
<dbReference type="InterPro" id="IPR028939">
    <property type="entry name" value="P5C_Rdtase_cat_N"/>
</dbReference>
<evidence type="ECO:0000256" key="2">
    <source>
        <dbReference type="SAM" id="Phobius"/>
    </source>
</evidence>
<comment type="caution">
    <text evidence="4">The sequence shown here is derived from an EMBL/GenBank/DDBJ whole genome shotgun (WGS) entry which is preliminary data.</text>
</comment>
<keyword evidence="2" id="KW-1133">Transmembrane helix</keyword>
<evidence type="ECO:0000313" key="5">
    <source>
        <dbReference type="Proteomes" id="UP000682733"/>
    </source>
</evidence>
<dbReference type="GO" id="GO:0015677">
    <property type="term" value="P:copper ion import"/>
    <property type="evidence" value="ECO:0007669"/>
    <property type="project" value="TreeGrafter"/>
</dbReference>
<evidence type="ECO:0000256" key="1">
    <source>
        <dbReference type="ARBA" id="ARBA00023002"/>
    </source>
</evidence>
<dbReference type="Gene3D" id="3.40.50.720">
    <property type="entry name" value="NAD(P)-binding Rossmann-like Domain"/>
    <property type="match status" value="1"/>
</dbReference>
<dbReference type="GO" id="GO:0005886">
    <property type="term" value="C:plasma membrane"/>
    <property type="evidence" value="ECO:0007669"/>
    <property type="project" value="TreeGrafter"/>
</dbReference>
<protein>
    <recommendedName>
        <fullName evidence="3">Pyrroline-5-carboxylate reductase catalytic N-terminal domain-containing protein</fullName>
    </recommendedName>
</protein>
<dbReference type="GO" id="GO:0005768">
    <property type="term" value="C:endosome"/>
    <property type="evidence" value="ECO:0007669"/>
    <property type="project" value="TreeGrafter"/>
</dbReference>
<dbReference type="SUPFAM" id="SSF51735">
    <property type="entry name" value="NAD(P)-binding Rossmann-fold domains"/>
    <property type="match status" value="1"/>
</dbReference>
<keyword evidence="2" id="KW-0812">Transmembrane</keyword>
<dbReference type="InterPro" id="IPR036291">
    <property type="entry name" value="NAD(P)-bd_dom_sf"/>
</dbReference>
<keyword evidence="1" id="KW-0560">Oxidoreductase</keyword>
<reference evidence="4" key="1">
    <citation type="submission" date="2021-02" db="EMBL/GenBank/DDBJ databases">
        <authorList>
            <person name="Nowell W R."/>
        </authorList>
    </citation>
    <scope>NUCLEOTIDE SEQUENCE</scope>
</reference>
<organism evidence="4 5">
    <name type="scientific">Didymodactylos carnosus</name>
    <dbReference type="NCBI Taxonomy" id="1234261"/>
    <lineage>
        <taxon>Eukaryota</taxon>
        <taxon>Metazoa</taxon>
        <taxon>Spiralia</taxon>
        <taxon>Gnathifera</taxon>
        <taxon>Rotifera</taxon>
        <taxon>Eurotatoria</taxon>
        <taxon>Bdelloidea</taxon>
        <taxon>Philodinida</taxon>
        <taxon>Philodinidae</taxon>
        <taxon>Didymodactylos</taxon>
    </lineage>
</organism>
<dbReference type="InterPro" id="IPR051267">
    <property type="entry name" value="STEAP_metalloreductase"/>
</dbReference>
<proteinExistence type="predicted"/>
<evidence type="ECO:0000259" key="3">
    <source>
        <dbReference type="Pfam" id="PF03807"/>
    </source>
</evidence>
<feature type="domain" description="Pyrroline-5-carboxylate reductase catalytic N-terminal" evidence="3">
    <location>
        <begin position="1"/>
        <end position="84"/>
    </location>
</feature>
<evidence type="ECO:0000313" key="4">
    <source>
        <dbReference type="EMBL" id="CAF4492712.1"/>
    </source>
</evidence>
<feature type="non-terminal residue" evidence="4">
    <location>
        <position position="220"/>
    </location>
</feature>
<dbReference type="PANTHER" id="PTHR14239:SF0">
    <property type="entry name" value="F420-DEPENDENT NADP REDUCTASE"/>
    <property type="match status" value="1"/>
</dbReference>
<name>A0A8S2XF91_9BILA</name>
<sequence>MGRALVKRLIFSGYQVLIGSRQPDDRRKLLNDDVYLNDVEVTSIDQCIERNQIIFVALHMESYQSILVVNTDKFQGKILVDVSNQTKLQQINLSNAEYLSSIVPHAYVIKAFNTVSTFVLENDVAGGSRRVFIAGDNQFARETVSSIARDMGFEPVNIGALRAARKIELYVLSLFPQWKMPLIIAFTVFTLWLLYIIYYNFIDQKNFGWHQIFICVLNKP</sequence>
<dbReference type="Pfam" id="PF03807">
    <property type="entry name" value="F420_oxidored"/>
    <property type="match status" value="1"/>
</dbReference>
<accession>A0A8S2XF91</accession>
<dbReference type="GO" id="GO:0008823">
    <property type="term" value="F:cupric reductase (NADH) activity"/>
    <property type="evidence" value="ECO:0007669"/>
    <property type="project" value="TreeGrafter"/>
</dbReference>
<keyword evidence="2" id="KW-0472">Membrane</keyword>
<dbReference type="PANTHER" id="PTHR14239">
    <property type="entry name" value="DUDULIN-RELATED"/>
    <property type="match status" value="1"/>
</dbReference>
<dbReference type="EMBL" id="CAJOBA010093043">
    <property type="protein sequence ID" value="CAF4492712.1"/>
    <property type="molecule type" value="Genomic_DNA"/>
</dbReference>
<gene>
    <name evidence="4" type="ORF">TMI583_LOCUS47632</name>
</gene>
<feature type="transmembrane region" description="Helical" evidence="2">
    <location>
        <begin position="182"/>
        <end position="201"/>
    </location>
</feature>